<dbReference type="EMBL" id="JAFEJT020000003">
    <property type="protein sequence ID" value="MCH9274896.1"/>
    <property type="molecule type" value="Genomic_DNA"/>
</dbReference>
<dbReference type="InterPro" id="IPR036388">
    <property type="entry name" value="WH-like_DNA-bd_sf"/>
</dbReference>
<dbReference type="Pfam" id="PF12802">
    <property type="entry name" value="MarR_2"/>
    <property type="match status" value="1"/>
</dbReference>
<protein>
    <submittedName>
        <fullName evidence="2">MarR family transcriptional regulator</fullName>
    </submittedName>
</protein>
<dbReference type="SUPFAM" id="SSF46785">
    <property type="entry name" value="Winged helix' DNA-binding domain"/>
    <property type="match status" value="1"/>
</dbReference>
<dbReference type="Gene3D" id="1.10.10.10">
    <property type="entry name" value="Winged helix-like DNA-binding domain superfamily/Winged helix DNA-binding domain"/>
    <property type="match status" value="1"/>
</dbReference>
<dbReference type="InterPro" id="IPR036390">
    <property type="entry name" value="WH_DNA-bd_sf"/>
</dbReference>
<proteinExistence type="predicted"/>
<reference evidence="2 3" key="1">
    <citation type="journal article" date="2021" name="Environ. Microbiol.">
        <title>Genetic insights into the dark matter of the mammalian gut microbiota through targeted genome reconstruction.</title>
        <authorList>
            <person name="Lugli G.A."/>
            <person name="Alessandri G."/>
            <person name="Milani C."/>
            <person name="Viappiani A."/>
            <person name="Fontana F."/>
            <person name="Tarracchini C."/>
            <person name="Mancabelli L."/>
            <person name="Argentini C."/>
            <person name="Ruiz L."/>
            <person name="Margolles A."/>
            <person name="van Sinderen D."/>
            <person name="Turroni F."/>
            <person name="Ventura M."/>
        </authorList>
    </citation>
    <scope>NUCLEOTIDE SEQUENCE [LARGE SCALE GENOMIC DNA]</scope>
    <source>
        <strain evidence="2 3">MA1</strain>
    </source>
</reference>
<keyword evidence="3" id="KW-1185">Reference proteome</keyword>
<reference evidence="2 3" key="2">
    <citation type="journal article" date="2021" name="Syst. Appl. Microbiol.">
        <title>Phylogenetic classification of ten novel species belonging to the genus Bifidobacterium comprising B. phasiani sp. nov., B. pongonis sp. nov., B. saguinibicoloris sp. nov., B. colobi sp. nov., B. simiiventris sp. nov., B. santillanense sp. nov., B. miconis sp. nov., B. amazonense sp. nov., B. pluvialisilvae sp. nov., and B. miconisargentati sp. nov.</title>
        <authorList>
            <person name="Lugli G.A."/>
            <person name="Calvete-Torre I."/>
            <person name="Alessandri G."/>
            <person name="Milani C."/>
            <person name="Turroni F."/>
            <person name="Laiolo P."/>
            <person name="Ossiprandi M.C."/>
            <person name="Margolles A."/>
            <person name="Ruiz L."/>
            <person name="Ventura M."/>
        </authorList>
    </citation>
    <scope>NUCLEOTIDE SEQUENCE [LARGE SCALE GENOMIC DNA]</scope>
    <source>
        <strain evidence="2 3">MA1</strain>
    </source>
</reference>
<accession>A0ABS9VSF9</accession>
<sequence length="197" mass="21499">MRLNICLTMGLLRDEWSKEAGMGASDDGMAVAGVAGTADAGAIAPAAASIPEQLDRFFEELRRIDVAFADYGRRLGLSDSVMCVLDYLNDHDGASQKAICEYTMLPRQTVNNVVSSFVEQGYVRLGEAGAGGAGDRRVKAVWLTEAGRRYCNGIIAPERAVEYRAMSELDPSARDALVRGMEIFGEAFRRQLREVRV</sequence>
<dbReference type="RefSeq" id="WP_241512740.1">
    <property type="nucleotide sequence ID" value="NZ_JAFEJT020000003.1"/>
</dbReference>
<dbReference type="Proteomes" id="UP000710815">
    <property type="component" value="Unassembled WGS sequence"/>
</dbReference>
<gene>
    <name evidence="2" type="ORF">JS533_001155</name>
</gene>
<name>A0ABS9VSF9_9BIFI</name>
<comment type="caution">
    <text evidence="2">The sequence shown here is derived from an EMBL/GenBank/DDBJ whole genome shotgun (WGS) entry which is preliminary data.</text>
</comment>
<feature type="domain" description="HTH marR-type" evidence="1">
    <location>
        <begin position="47"/>
        <end position="193"/>
    </location>
</feature>
<dbReference type="InterPro" id="IPR000835">
    <property type="entry name" value="HTH_MarR-typ"/>
</dbReference>
<dbReference type="PROSITE" id="PS50995">
    <property type="entry name" value="HTH_MARR_2"/>
    <property type="match status" value="1"/>
</dbReference>
<evidence type="ECO:0000313" key="3">
    <source>
        <dbReference type="Proteomes" id="UP000710815"/>
    </source>
</evidence>
<organism evidence="2 3">
    <name type="scientific">Bifidobacterium amazonense</name>
    <dbReference type="NCBI Taxonomy" id="2809027"/>
    <lineage>
        <taxon>Bacteria</taxon>
        <taxon>Bacillati</taxon>
        <taxon>Actinomycetota</taxon>
        <taxon>Actinomycetes</taxon>
        <taxon>Bifidobacteriales</taxon>
        <taxon>Bifidobacteriaceae</taxon>
        <taxon>Bifidobacterium</taxon>
    </lineage>
</organism>
<evidence type="ECO:0000259" key="1">
    <source>
        <dbReference type="PROSITE" id="PS50995"/>
    </source>
</evidence>
<dbReference type="SMART" id="SM00347">
    <property type="entry name" value="HTH_MARR"/>
    <property type="match status" value="1"/>
</dbReference>
<evidence type="ECO:0000313" key="2">
    <source>
        <dbReference type="EMBL" id="MCH9274896.1"/>
    </source>
</evidence>